<sequence>ELKEDVFDILALWATLFAGNPENEVTKTDDLMSRI</sequence>
<reference evidence="1 2" key="1">
    <citation type="journal article" date="2014" name="Am. J. Bot.">
        <title>Genome assembly and annotation for red clover (Trifolium pratense; Fabaceae).</title>
        <authorList>
            <person name="Istvanek J."/>
            <person name="Jaros M."/>
            <person name="Krenek A."/>
            <person name="Repkova J."/>
        </authorList>
    </citation>
    <scope>NUCLEOTIDE SEQUENCE [LARGE SCALE GENOMIC DNA]</scope>
    <source>
        <strain evidence="2">cv. Tatra</strain>
        <tissue evidence="1">Young leaves</tissue>
    </source>
</reference>
<proteinExistence type="predicted"/>
<reference evidence="1 2" key="2">
    <citation type="journal article" date="2017" name="Front. Plant Sci.">
        <title>Gene Classification and Mining of Molecular Markers Useful in Red Clover (Trifolium pratense) Breeding.</title>
        <authorList>
            <person name="Istvanek J."/>
            <person name="Dluhosova J."/>
            <person name="Dluhos P."/>
            <person name="Patkova L."/>
            <person name="Nedelnik J."/>
            <person name="Repkova J."/>
        </authorList>
    </citation>
    <scope>NUCLEOTIDE SEQUENCE [LARGE SCALE GENOMIC DNA]</scope>
    <source>
        <strain evidence="2">cv. Tatra</strain>
        <tissue evidence="1">Young leaves</tissue>
    </source>
</reference>
<dbReference type="EMBL" id="ASHM01063508">
    <property type="protein sequence ID" value="PNX90643.1"/>
    <property type="molecule type" value="Genomic_DNA"/>
</dbReference>
<comment type="caution">
    <text evidence="1">The sequence shown here is derived from an EMBL/GenBank/DDBJ whole genome shotgun (WGS) entry which is preliminary data.</text>
</comment>
<organism evidence="1 2">
    <name type="scientific">Trifolium pratense</name>
    <name type="common">Red clover</name>
    <dbReference type="NCBI Taxonomy" id="57577"/>
    <lineage>
        <taxon>Eukaryota</taxon>
        <taxon>Viridiplantae</taxon>
        <taxon>Streptophyta</taxon>
        <taxon>Embryophyta</taxon>
        <taxon>Tracheophyta</taxon>
        <taxon>Spermatophyta</taxon>
        <taxon>Magnoliopsida</taxon>
        <taxon>eudicotyledons</taxon>
        <taxon>Gunneridae</taxon>
        <taxon>Pentapetalae</taxon>
        <taxon>rosids</taxon>
        <taxon>fabids</taxon>
        <taxon>Fabales</taxon>
        <taxon>Fabaceae</taxon>
        <taxon>Papilionoideae</taxon>
        <taxon>50 kb inversion clade</taxon>
        <taxon>NPAAA clade</taxon>
        <taxon>Hologalegina</taxon>
        <taxon>IRL clade</taxon>
        <taxon>Trifolieae</taxon>
        <taxon>Trifolium</taxon>
    </lineage>
</organism>
<evidence type="ECO:0000313" key="1">
    <source>
        <dbReference type="EMBL" id="PNX90643.1"/>
    </source>
</evidence>
<accession>A0A2K3MIM9</accession>
<gene>
    <name evidence="1" type="ORF">L195_g046768</name>
</gene>
<dbReference type="Proteomes" id="UP000236291">
    <property type="component" value="Unassembled WGS sequence"/>
</dbReference>
<evidence type="ECO:0000313" key="2">
    <source>
        <dbReference type="Proteomes" id="UP000236291"/>
    </source>
</evidence>
<protein>
    <submittedName>
        <fullName evidence="1">HEAT repeat 5B-like protein</fullName>
    </submittedName>
</protein>
<feature type="non-terminal residue" evidence="1">
    <location>
        <position position="1"/>
    </location>
</feature>
<name>A0A2K3MIM9_TRIPR</name>
<dbReference type="AlphaFoldDB" id="A0A2K3MIM9"/>